<feature type="compositionally biased region" description="Low complexity" evidence="1">
    <location>
        <begin position="867"/>
        <end position="885"/>
    </location>
</feature>
<reference evidence="3" key="1">
    <citation type="submission" date="2022-07" db="EMBL/GenBank/DDBJ databases">
        <title>Genome Sequence of Physisporinus lineatus.</title>
        <authorList>
            <person name="Buettner E."/>
        </authorList>
    </citation>
    <scope>NUCLEOTIDE SEQUENCE</scope>
    <source>
        <strain evidence="3">VT162</strain>
    </source>
</reference>
<name>A0AAD5YFT9_9APHY</name>
<dbReference type="Proteomes" id="UP001212997">
    <property type="component" value="Unassembled WGS sequence"/>
</dbReference>
<dbReference type="SUPFAM" id="SSF50729">
    <property type="entry name" value="PH domain-like"/>
    <property type="match status" value="1"/>
</dbReference>
<dbReference type="InterPro" id="IPR058155">
    <property type="entry name" value="Skg3/CAF120-like_PH"/>
</dbReference>
<feature type="compositionally biased region" description="Low complexity" evidence="1">
    <location>
        <begin position="1072"/>
        <end position="1082"/>
    </location>
</feature>
<feature type="compositionally biased region" description="Low complexity" evidence="1">
    <location>
        <begin position="1375"/>
        <end position="1386"/>
    </location>
</feature>
<keyword evidence="4" id="KW-1185">Reference proteome</keyword>
<feature type="compositionally biased region" description="Pro residues" evidence="1">
    <location>
        <begin position="1158"/>
        <end position="1174"/>
    </location>
</feature>
<dbReference type="Gene3D" id="2.30.29.30">
    <property type="entry name" value="Pleckstrin-homology domain (PH domain)/Phosphotyrosine-binding domain (PTB)"/>
    <property type="match status" value="1"/>
</dbReference>
<feature type="region of interest" description="Disordered" evidence="1">
    <location>
        <begin position="691"/>
        <end position="1094"/>
    </location>
</feature>
<organism evidence="3 4">
    <name type="scientific">Meripilus lineatus</name>
    <dbReference type="NCBI Taxonomy" id="2056292"/>
    <lineage>
        <taxon>Eukaryota</taxon>
        <taxon>Fungi</taxon>
        <taxon>Dikarya</taxon>
        <taxon>Basidiomycota</taxon>
        <taxon>Agaricomycotina</taxon>
        <taxon>Agaricomycetes</taxon>
        <taxon>Polyporales</taxon>
        <taxon>Meripilaceae</taxon>
        <taxon>Meripilus</taxon>
    </lineage>
</organism>
<accession>A0AAD5YFT9</accession>
<dbReference type="Pfam" id="PF25381">
    <property type="entry name" value="PH_26"/>
    <property type="match status" value="1"/>
</dbReference>
<feature type="compositionally biased region" description="Low complexity" evidence="1">
    <location>
        <begin position="1486"/>
        <end position="1505"/>
    </location>
</feature>
<evidence type="ECO:0000313" key="4">
    <source>
        <dbReference type="Proteomes" id="UP001212997"/>
    </source>
</evidence>
<feature type="compositionally biased region" description="Low complexity" evidence="1">
    <location>
        <begin position="43"/>
        <end position="75"/>
    </location>
</feature>
<feature type="compositionally biased region" description="Low complexity" evidence="1">
    <location>
        <begin position="933"/>
        <end position="945"/>
    </location>
</feature>
<feature type="compositionally biased region" description="Polar residues" evidence="1">
    <location>
        <begin position="715"/>
        <end position="736"/>
    </location>
</feature>
<feature type="compositionally biased region" description="Pro residues" evidence="1">
    <location>
        <begin position="217"/>
        <end position="233"/>
    </location>
</feature>
<feature type="compositionally biased region" description="Polar residues" evidence="1">
    <location>
        <begin position="1182"/>
        <end position="1196"/>
    </location>
</feature>
<feature type="compositionally biased region" description="Polar residues" evidence="1">
    <location>
        <begin position="485"/>
        <end position="495"/>
    </location>
</feature>
<feature type="region of interest" description="Disordered" evidence="1">
    <location>
        <begin position="1"/>
        <end position="280"/>
    </location>
</feature>
<comment type="caution">
    <text evidence="3">The sequence shown here is derived from an EMBL/GenBank/DDBJ whole genome shotgun (WGS) entry which is preliminary data.</text>
</comment>
<feature type="compositionally biased region" description="Low complexity" evidence="1">
    <location>
        <begin position="234"/>
        <end position="250"/>
    </location>
</feature>
<feature type="compositionally biased region" description="Pro residues" evidence="1">
    <location>
        <begin position="1062"/>
        <end position="1071"/>
    </location>
</feature>
<dbReference type="SMART" id="SM00233">
    <property type="entry name" value="PH"/>
    <property type="match status" value="1"/>
</dbReference>
<gene>
    <name evidence="3" type="ORF">NLI96_g8861</name>
</gene>
<feature type="region of interest" description="Disordered" evidence="1">
    <location>
        <begin position="1112"/>
        <end position="1632"/>
    </location>
</feature>
<evidence type="ECO:0000256" key="1">
    <source>
        <dbReference type="SAM" id="MobiDB-lite"/>
    </source>
</evidence>
<feature type="region of interest" description="Disordered" evidence="1">
    <location>
        <begin position="485"/>
        <end position="506"/>
    </location>
</feature>
<feature type="compositionally biased region" description="Basic and acidic residues" evidence="1">
    <location>
        <begin position="840"/>
        <end position="849"/>
    </location>
</feature>
<feature type="domain" description="PH" evidence="2">
    <location>
        <begin position="297"/>
        <end position="420"/>
    </location>
</feature>
<feature type="compositionally biased region" description="Polar residues" evidence="1">
    <location>
        <begin position="81"/>
        <end position="99"/>
    </location>
</feature>
<dbReference type="Pfam" id="PF00169">
    <property type="entry name" value="PH"/>
    <property type="match status" value="1"/>
</dbReference>
<feature type="compositionally biased region" description="Basic and acidic residues" evidence="1">
    <location>
        <begin position="1297"/>
        <end position="1308"/>
    </location>
</feature>
<feature type="compositionally biased region" description="Polar residues" evidence="1">
    <location>
        <begin position="1462"/>
        <end position="1474"/>
    </location>
</feature>
<feature type="compositionally biased region" description="Basic and acidic residues" evidence="1">
    <location>
        <begin position="1602"/>
        <end position="1616"/>
    </location>
</feature>
<evidence type="ECO:0000259" key="2">
    <source>
        <dbReference type="PROSITE" id="PS50003"/>
    </source>
</evidence>
<feature type="compositionally biased region" description="Low complexity" evidence="1">
    <location>
        <begin position="1841"/>
        <end position="1852"/>
    </location>
</feature>
<evidence type="ECO:0000313" key="3">
    <source>
        <dbReference type="EMBL" id="KAJ3479713.1"/>
    </source>
</evidence>
<feature type="compositionally biased region" description="Polar residues" evidence="1">
    <location>
        <begin position="134"/>
        <end position="144"/>
    </location>
</feature>
<dbReference type="EMBL" id="JANAWD010000421">
    <property type="protein sequence ID" value="KAJ3479713.1"/>
    <property type="molecule type" value="Genomic_DNA"/>
</dbReference>
<feature type="compositionally biased region" description="Acidic residues" evidence="1">
    <location>
        <begin position="1409"/>
        <end position="1431"/>
    </location>
</feature>
<feature type="compositionally biased region" description="Low complexity" evidence="1">
    <location>
        <begin position="24"/>
        <end position="35"/>
    </location>
</feature>
<feature type="compositionally biased region" description="Polar residues" evidence="1">
    <location>
        <begin position="1"/>
        <end position="19"/>
    </location>
</feature>
<sequence>MTSIQPSSSPRWDNRNQGFISPAQLQQWKQQQEQQRMSTHEFQSPPDQLQPQQQLPQQYQQQAFPQQQQQQLQHPIIEMQKTPSRQSAASGGPSHSRTMSAFAIFKNKLTHNSHNDQHHPQDGSSGPPKANVLTRRTTNPTLSGRSYPPVNGPQQIQQAPQMQMQPQITQQQQHLQYQPQPQFQPQLQPQPPLAQVQAQPSMQMRLQPQLQAQQGLPPQPVQPNPQMQPPLQPPLQQSQPQPQPEQQVRSQPPPRTGEVPPSAPGPNGQQAGAPAGVPPLHPEIRSVVGLTLSHGRKIYYSGPMIRKLEKQTDGQRPSKDEGWREVWGQLGGTTLSLWDMKQIEEASKQGKQVPPSYINVTDAFVYVVGAITVPGNGATPPQKYSHVLSVNTAGQNLFFFSCPSLQALLSWTAALRLAAWEKSRLEEIYTAHLIRITYNEGRNTPSPLVKGHLEGWVRIRVAGQTDWKKMWMVVTAGGANDVSSITSADQHQPGSPGQPVIPGVPRKKRMSDLFNRGRSPARNATPTRPMIQLYASQKPKDKRRPLLTMSNVTQAFGVYPERPELISRSTLMKLEGLLGGEEVASTMANREAWLLVMPELEGGNTRASEMLRWLLGIHDAFELYGRPSLYSWDPRDPRSMMFAYPVGENKDMLFLDRELVESLDVRDYSTPSIRMNMHQILWSRMRDPNYNKAEPPLPTGATAPSLPPIPHVASDPQTSQLQNGHPQVIQRSSSANAVAGPSGNRLSMQLPPLDFQVEGAGEPKPAEASEAPRSLSPITEQSVLWDHSRSGSGDQPTAPKNSSQQSPTSQVIDTSQSQTSMFGGPVVTSPLATTSPTSDADFRVRKSEDSYGFSNMSRPDSKLSHLASKQPSSSSPQAGPSNPSPRGSSFGQSSPKAEPKSPLGSLKNDDEEYLSTAKLVPPRTITTPSGYAPSTSTRPTSPPVSILTSPHSLRDGKQRSESLLGSPASPREVGSDSPRPSIMTSPYSFKGEGAGRAGSPHASMMTSPYSVLESPELRRAEPSRTMSGDSVPGSAVSGTNNLPLVSPVPVSKQPSRLASPPAASPPIPSPVPIAATSSASSAPPVPTKDEPVDNLLGDAAGALYYMRHMEGESSLRRQQAPSAGFEDEESSDSESAYTPPPRMVNTSPLRLKANSPPQTGPSPPPNSRSPPYSPPRGRSPMGLQSMQPSSAQQTGMRSAAEAEQAPVALVSRSRTAAAGGSEKGVAGVSRFASVARPSGARAAPGNKLSSSASLVRRDPQPQPVIQQQPTIPDEPDEENMSDDERLPYDRPGPAKNVHADAGFDDHADALAALTFLEQEDTAPPLPQQKMARSPPPPQILEPPHEPSPAPSLPSSTQPRSSFAPSRQAAERKAKSQAQQAASQAAAHRPGRANGKGKAKTRDRGAWGDDSSDEDEEEEDEEEDEEVDSDDEPIPRTRMEQQQNIIAPTPSVRPPVGYPSAGQGFTPSPAGSLTDLNAYPPRRGRDLPQVPGGQMGPGQMLQPGGQSDEYLGARRTMVSSDQFNERRSMYPGRQSPQPPIRPQSDFPQPGAARQNMWSQVLDPGSNIRPDQPARDTFVQLEPPSQTMTKAFTPHGLLSAGLQDKQDRSAKRQEELARESGASLINVPNKPPPPQTGLLGAVTAHERERKRDGGLGAALTERVSWVQSYDGQPHDGKSDDDESYDDWKLGIPGDDEPTAYVRCTTGRTGVSAGNDGVFGCRIASWWGRRRTTTWNGAYESYDDWSGDGNFDPRMSMMGMPMMGGMGMNPAMTGGGMSGMGGGMTPGMNPMAMGGGMGMQMTGGSAFDARYSPGFDNGLRPISEGTGSGPQSSRPPSAGQRPYSSQNNSANGQGSPLPPNAGDDQRRSVNASPNVS</sequence>
<feature type="compositionally biased region" description="Polar residues" evidence="1">
    <location>
        <begin position="790"/>
        <end position="821"/>
    </location>
</feature>
<feature type="compositionally biased region" description="Low complexity" evidence="1">
    <location>
        <begin position="153"/>
        <end position="216"/>
    </location>
</feature>
<feature type="region of interest" description="Disordered" evidence="1">
    <location>
        <begin position="1805"/>
        <end position="1873"/>
    </location>
</feature>
<dbReference type="InterPro" id="IPR011993">
    <property type="entry name" value="PH-like_dom_sf"/>
</dbReference>
<feature type="compositionally biased region" description="Basic residues" evidence="1">
    <location>
        <begin position="1388"/>
        <end position="1398"/>
    </location>
</feature>
<dbReference type="PROSITE" id="PS50003">
    <property type="entry name" value="PH_DOMAIN"/>
    <property type="match status" value="1"/>
</dbReference>
<proteinExistence type="predicted"/>
<feature type="compositionally biased region" description="Polar residues" evidence="1">
    <location>
        <begin position="886"/>
        <end position="895"/>
    </location>
</feature>
<feature type="compositionally biased region" description="Low complexity" evidence="1">
    <location>
        <begin position="265"/>
        <end position="275"/>
    </location>
</feature>
<protein>
    <recommendedName>
        <fullName evidence="2">PH domain-containing protein</fullName>
    </recommendedName>
</protein>
<feature type="compositionally biased region" description="Pro residues" evidence="1">
    <location>
        <begin position="1333"/>
        <end position="1351"/>
    </location>
</feature>
<dbReference type="InterPro" id="IPR001849">
    <property type="entry name" value="PH_domain"/>
</dbReference>